<dbReference type="Gene3D" id="1.10.287.130">
    <property type="match status" value="1"/>
</dbReference>
<evidence type="ECO:0000256" key="4">
    <source>
        <dbReference type="ARBA" id="ARBA00022553"/>
    </source>
</evidence>
<dbReference type="PROSITE" id="PS51755">
    <property type="entry name" value="OMPR_PHOB"/>
    <property type="match status" value="1"/>
</dbReference>
<evidence type="ECO:0000256" key="11">
    <source>
        <dbReference type="ARBA" id="ARBA00023125"/>
    </source>
</evidence>
<dbReference type="AlphaFoldDB" id="A0A848NRP9"/>
<dbReference type="FunFam" id="3.40.50.2300:FF:000001">
    <property type="entry name" value="DNA-binding response regulator PhoB"/>
    <property type="match status" value="1"/>
</dbReference>
<dbReference type="Pfam" id="PF02518">
    <property type="entry name" value="HATPase_c"/>
    <property type="match status" value="1"/>
</dbReference>
<evidence type="ECO:0000313" key="22">
    <source>
        <dbReference type="Proteomes" id="UP000542405"/>
    </source>
</evidence>
<evidence type="ECO:0000256" key="16">
    <source>
        <dbReference type="SAM" id="Phobius"/>
    </source>
</evidence>
<dbReference type="CDD" id="cd17574">
    <property type="entry name" value="REC_OmpR"/>
    <property type="match status" value="1"/>
</dbReference>
<dbReference type="SMART" id="SM00388">
    <property type="entry name" value="HisKA"/>
    <property type="match status" value="1"/>
</dbReference>
<dbReference type="CDD" id="cd00075">
    <property type="entry name" value="HATPase"/>
    <property type="match status" value="1"/>
</dbReference>
<evidence type="ECO:0000256" key="7">
    <source>
        <dbReference type="ARBA" id="ARBA00022777"/>
    </source>
</evidence>
<organism evidence="21 22">
    <name type="scientific">Achromobacter ruhlandii</name>
    <dbReference type="NCBI Taxonomy" id="72557"/>
    <lineage>
        <taxon>Bacteria</taxon>
        <taxon>Pseudomonadati</taxon>
        <taxon>Pseudomonadota</taxon>
        <taxon>Betaproteobacteria</taxon>
        <taxon>Burkholderiales</taxon>
        <taxon>Alcaligenaceae</taxon>
        <taxon>Achromobacter</taxon>
    </lineage>
</organism>
<sequence>MRVLVIEDDPDILANITHHLTRRGYIVDCAEDGLRGYAMAAEGGFDLIVLDLMLPRLDGYDLCRRLRTEAGCDTPVIMVTARDTLDNRLTGFDAGADDYLVKPFALAELAARAKALLHRASGAGAARVLRVGDLTLDTGTLALARGGQALRLPPSPLQLLMLLMRASPAVVHRGRLEEALWRDSPPDSDSLRTHIHQIRQVVDKPFATPLLHTVHGIGYQMRAARYLVRTYLLLALLVGGALTWVSIWSVNTLEVHLQRIDMGMAVERVRGDFLAGIDPGRPHRFFHGEPGGAAFPQWLRGLAPGFHKIERDGRVWHVMVDDKDGQRYMLLRDYTEYERNQSASHWTVVSGLAGGLVLAFVLGTLATRRMLRPLARLSAQVTARGAQPPQTRLAADYPPDEIGRLADAFDATYNQLEQALRREQLFTADVGHELRTPLMVISSSCELLLDEPGLDGAGSARVRRIAAAAADMGERLDTYLMLARGREAGDRFPRESASSAAREQLAAWSAMAQRRGMSLVLETPALPERNAAPTGPADADAPRYPAPLLRALLSNLIRNSLQYAGPGARVTISAGPDYLQVADDGPGIPLERQEAVFSPFVRGAQPDAGNLGLGLSLVRRICEHQGWRVALRSAPGQGSVFRVDLRTTGRP</sequence>
<dbReference type="EC" id="2.7.13.3" evidence="3"/>
<protein>
    <recommendedName>
        <fullName evidence="3">histidine kinase</fullName>
        <ecNumber evidence="3">2.7.13.3</ecNumber>
    </recommendedName>
</protein>
<dbReference type="InterPro" id="IPR005467">
    <property type="entry name" value="His_kinase_dom"/>
</dbReference>
<feature type="domain" description="HAMP" evidence="19">
    <location>
        <begin position="368"/>
        <end position="421"/>
    </location>
</feature>
<dbReference type="GO" id="GO:0003677">
    <property type="term" value="F:DNA binding"/>
    <property type="evidence" value="ECO:0007669"/>
    <property type="project" value="UniProtKB-UniRule"/>
</dbReference>
<dbReference type="Pfam" id="PF00486">
    <property type="entry name" value="Trans_reg_C"/>
    <property type="match status" value="1"/>
</dbReference>
<name>A0A848NRP9_9BURK</name>
<dbReference type="PANTHER" id="PTHR45436">
    <property type="entry name" value="SENSOR HISTIDINE KINASE YKOH"/>
    <property type="match status" value="1"/>
</dbReference>
<feature type="DNA-binding region" description="OmpR/PhoB-type" evidence="15">
    <location>
        <begin position="126"/>
        <end position="223"/>
    </location>
</feature>
<dbReference type="InterPro" id="IPR003594">
    <property type="entry name" value="HATPase_dom"/>
</dbReference>
<dbReference type="InterPro" id="IPR001789">
    <property type="entry name" value="Sig_transdc_resp-reg_receiver"/>
</dbReference>
<feature type="transmembrane region" description="Helical" evidence="16">
    <location>
        <begin position="343"/>
        <end position="366"/>
    </location>
</feature>
<dbReference type="PROSITE" id="PS50110">
    <property type="entry name" value="RESPONSE_REGULATORY"/>
    <property type="match status" value="1"/>
</dbReference>
<dbReference type="PROSITE" id="PS50885">
    <property type="entry name" value="HAMP"/>
    <property type="match status" value="1"/>
</dbReference>
<dbReference type="SMART" id="SM00304">
    <property type="entry name" value="HAMP"/>
    <property type="match status" value="1"/>
</dbReference>
<evidence type="ECO:0000259" key="19">
    <source>
        <dbReference type="PROSITE" id="PS50885"/>
    </source>
</evidence>
<evidence type="ECO:0000313" key="21">
    <source>
        <dbReference type="EMBL" id="NMU92245.1"/>
    </source>
</evidence>
<dbReference type="InterPro" id="IPR050428">
    <property type="entry name" value="TCS_sensor_his_kinase"/>
</dbReference>
<dbReference type="Pfam" id="PF00512">
    <property type="entry name" value="HisKA"/>
    <property type="match status" value="1"/>
</dbReference>
<keyword evidence="5" id="KW-0808">Transferase</keyword>
<dbReference type="EMBL" id="JABBZE010000327">
    <property type="protein sequence ID" value="NMU92245.1"/>
    <property type="molecule type" value="Genomic_DNA"/>
</dbReference>
<keyword evidence="10" id="KW-0805">Transcription regulation</keyword>
<dbReference type="SUPFAM" id="SSF52172">
    <property type="entry name" value="CheY-like"/>
    <property type="match status" value="1"/>
</dbReference>
<dbReference type="GO" id="GO:0005886">
    <property type="term" value="C:plasma membrane"/>
    <property type="evidence" value="ECO:0007669"/>
    <property type="project" value="TreeGrafter"/>
</dbReference>
<evidence type="ECO:0000256" key="14">
    <source>
        <dbReference type="PROSITE-ProRule" id="PRU00169"/>
    </source>
</evidence>
<dbReference type="Gene3D" id="6.10.250.690">
    <property type="match status" value="1"/>
</dbReference>
<dbReference type="SMART" id="SM00448">
    <property type="entry name" value="REC"/>
    <property type="match status" value="1"/>
</dbReference>
<evidence type="ECO:0000259" key="18">
    <source>
        <dbReference type="PROSITE" id="PS50110"/>
    </source>
</evidence>
<dbReference type="Gene3D" id="6.10.340.10">
    <property type="match status" value="1"/>
</dbReference>
<evidence type="ECO:0000259" key="20">
    <source>
        <dbReference type="PROSITE" id="PS51755"/>
    </source>
</evidence>
<feature type="transmembrane region" description="Helical" evidence="16">
    <location>
        <begin position="231"/>
        <end position="250"/>
    </location>
</feature>
<keyword evidence="11 15" id="KW-0238">DNA-binding</keyword>
<keyword evidence="6 16" id="KW-0812">Transmembrane</keyword>
<keyword evidence="7" id="KW-0418">Kinase</keyword>
<keyword evidence="13" id="KW-0804">Transcription</keyword>
<dbReference type="PANTHER" id="PTHR45436:SF16">
    <property type="entry name" value="HISTIDINE KINASE"/>
    <property type="match status" value="1"/>
</dbReference>
<dbReference type="SUPFAM" id="SSF55874">
    <property type="entry name" value="ATPase domain of HSP90 chaperone/DNA topoisomerase II/histidine kinase"/>
    <property type="match status" value="1"/>
</dbReference>
<dbReference type="InterPro" id="IPR001867">
    <property type="entry name" value="OmpR/PhoB-type_DNA-bd"/>
</dbReference>
<dbReference type="SUPFAM" id="SSF46894">
    <property type="entry name" value="C-terminal effector domain of the bipartite response regulators"/>
    <property type="match status" value="1"/>
</dbReference>
<dbReference type="FunFam" id="1.10.10.10:FF:000058">
    <property type="entry name" value="DNA-binding response OmpR family regulator"/>
    <property type="match status" value="1"/>
</dbReference>
<evidence type="ECO:0000256" key="1">
    <source>
        <dbReference type="ARBA" id="ARBA00000085"/>
    </source>
</evidence>
<evidence type="ECO:0000256" key="12">
    <source>
        <dbReference type="ARBA" id="ARBA00023136"/>
    </source>
</evidence>
<keyword evidence="4 14" id="KW-0597">Phosphoprotein</keyword>
<comment type="caution">
    <text evidence="21">The sequence shown here is derived from an EMBL/GenBank/DDBJ whole genome shotgun (WGS) entry which is preliminary data.</text>
</comment>
<comment type="catalytic activity">
    <reaction evidence="1">
        <text>ATP + protein L-histidine = ADP + protein N-phospho-L-histidine.</text>
        <dbReference type="EC" id="2.7.13.3"/>
    </reaction>
</comment>
<dbReference type="GO" id="GO:0000155">
    <property type="term" value="F:phosphorelay sensor kinase activity"/>
    <property type="evidence" value="ECO:0007669"/>
    <property type="project" value="InterPro"/>
</dbReference>
<evidence type="ECO:0000259" key="17">
    <source>
        <dbReference type="PROSITE" id="PS50109"/>
    </source>
</evidence>
<dbReference type="Pfam" id="PF00072">
    <property type="entry name" value="Response_reg"/>
    <property type="match status" value="1"/>
</dbReference>
<evidence type="ECO:0000256" key="10">
    <source>
        <dbReference type="ARBA" id="ARBA00023015"/>
    </source>
</evidence>
<keyword evidence="12 16" id="KW-0472">Membrane</keyword>
<dbReference type="Proteomes" id="UP000542405">
    <property type="component" value="Unassembled WGS sequence"/>
</dbReference>
<dbReference type="CDD" id="cd00383">
    <property type="entry name" value="trans_reg_C"/>
    <property type="match status" value="1"/>
</dbReference>
<dbReference type="InterPro" id="IPR003661">
    <property type="entry name" value="HisK_dim/P_dom"/>
</dbReference>
<dbReference type="InterPro" id="IPR036890">
    <property type="entry name" value="HATPase_C_sf"/>
</dbReference>
<dbReference type="InterPro" id="IPR036388">
    <property type="entry name" value="WH-like_DNA-bd_sf"/>
</dbReference>
<evidence type="ECO:0000256" key="6">
    <source>
        <dbReference type="ARBA" id="ARBA00022692"/>
    </source>
</evidence>
<keyword evidence="8 16" id="KW-1133">Transmembrane helix</keyword>
<feature type="modified residue" description="4-aspartylphosphate" evidence="14">
    <location>
        <position position="51"/>
    </location>
</feature>
<evidence type="ECO:0000256" key="5">
    <source>
        <dbReference type="ARBA" id="ARBA00022679"/>
    </source>
</evidence>
<comment type="subcellular location">
    <subcellularLocation>
        <location evidence="2">Membrane</location>
    </subcellularLocation>
</comment>
<evidence type="ECO:0000256" key="2">
    <source>
        <dbReference type="ARBA" id="ARBA00004370"/>
    </source>
</evidence>
<dbReference type="PRINTS" id="PR00344">
    <property type="entry name" value="BCTRLSENSOR"/>
</dbReference>
<feature type="domain" description="Response regulatory" evidence="18">
    <location>
        <begin position="2"/>
        <end position="117"/>
    </location>
</feature>
<evidence type="ECO:0000256" key="15">
    <source>
        <dbReference type="PROSITE-ProRule" id="PRU01091"/>
    </source>
</evidence>
<evidence type="ECO:0000256" key="8">
    <source>
        <dbReference type="ARBA" id="ARBA00022989"/>
    </source>
</evidence>
<dbReference type="SMART" id="SM00387">
    <property type="entry name" value="HATPase_c"/>
    <property type="match status" value="1"/>
</dbReference>
<dbReference type="InterPro" id="IPR011006">
    <property type="entry name" value="CheY-like_superfamily"/>
</dbReference>
<dbReference type="PROSITE" id="PS50109">
    <property type="entry name" value="HIS_KIN"/>
    <property type="match status" value="1"/>
</dbReference>
<evidence type="ECO:0000256" key="3">
    <source>
        <dbReference type="ARBA" id="ARBA00012438"/>
    </source>
</evidence>
<dbReference type="InterPro" id="IPR004358">
    <property type="entry name" value="Sig_transdc_His_kin-like_C"/>
</dbReference>
<dbReference type="InterPro" id="IPR003660">
    <property type="entry name" value="HAMP_dom"/>
</dbReference>
<evidence type="ECO:0000256" key="9">
    <source>
        <dbReference type="ARBA" id="ARBA00023012"/>
    </source>
</evidence>
<reference evidence="21 22" key="1">
    <citation type="submission" date="2020-04" db="EMBL/GenBank/DDBJ databases">
        <title>Achromobacter ruhlandii genome sequencing and assembly.</title>
        <authorList>
            <person name="Martins R.C.R."/>
            <person name="Perdigao-Neto L.V."/>
            <person name="Levin A.S.S."/>
            <person name="Costa S.F."/>
        </authorList>
    </citation>
    <scope>NUCLEOTIDE SEQUENCE [LARGE SCALE GENOMIC DNA]</scope>
    <source>
        <strain evidence="21 22">9035ralo</strain>
    </source>
</reference>
<dbReference type="CDD" id="cd00082">
    <property type="entry name" value="HisKA"/>
    <property type="match status" value="1"/>
</dbReference>
<dbReference type="InterPro" id="IPR036097">
    <property type="entry name" value="HisK_dim/P_sf"/>
</dbReference>
<keyword evidence="9" id="KW-0902">Two-component regulatory system</keyword>
<dbReference type="Gene3D" id="3.30.565.10">
    <property type="entry name" value="Histidine kinase-like ATPase, C-terminal domain"/>
    <property type="match status" value="1"/>
</dbReference>
<feature type="domain" description="Histidine kinase" evidence="17">
    <location>
        <begin position="429"/>
        <end position="649"/>
    </location>
</feature>
<feature type="domain" description="OmpR/PhoB-type" evidence="20">
    <location>
        <begin position="126"/>
        <end position="223"/>
    </location>
</feature>
<dbReference type="GO" id="GO:0006355">
    <property type="term" value="P:regulation of DNA-templated transcription"/>
    <property type="evidence" value="ECO:0007669"/>
    <property type="project" value="InterPro"/>
</dbReference>
<proteinExistence type="predicted"/>
<dbReference type="InterPro" id="IPR016032">
    <property type="entry name" value="Sig_transdc_resp-reg_C-effctor"/>
</dbReference>
<dbReference type="Gene3D" id="3.40.50.2300">
    <property type="match status" value="1"/>
</dbReference>
<dbReference type="Gene3D" id="1.10.10.10">
    <property type="entry name" value="Winged helix-like DNA-binding domain superfamily/Winged helix DNA-binding domain"/>
    <property type="match status" value="1"/>
</dbReference>
<accession>A0A848NRP9</accession>
<dbReference type="SUPFAM" id="SSF47384">
    <property type="entry name" value="Homodimeric domain of signal transducing histidine kinase"/>
    <property type="match status" value="1"/>
</dbReference>
<dbReference type="SMART" id="SM00862">
    <property type="entry name" value="Trans_reg_C"/>
    <property type="match status" value="1"/>
</dbReference>
<evidence type="ECO:0000256" key="13">
    <source>
        <dbReference type="ARBA" id="ARBA00023163"/>
    </source>
</evidence>
<dbReference type="Pfam" id="PF00672">
    <property type="entry name" value="HAMP"/>
    <property type="match status" value="1"/>
</dbReference>
<gene>
    <name evidence="21" type="ORF">HGQ98_21690</name>
</gene>